<keyword evidence="1" id="KW-1133">Transmembrane helix</keyword>
<evidence type="ECO:0000313" key="3">
    <source>
        <dbReference type="EMBL" id="MET3659509.1"/>
    </source>
</evidence>
<feature type="transmembrane region" description="Helical" evidence="1">
    <location>
        <begin position="49"/>
        <end position="68"/>
    </location>
</feature>
<keyword evidence="1" id="KW-0812">Transmembrane</keyword>
<dbReference type="Pfam" id="PF02517">
    <property type="entry name" value="Rce1-like"/>
    <property type="match status" value="1"/>
</dbReference>
<dbReference type="GO" id="GO:0006508">
    <property type="term" value="P:proteolysis"/>
    <property type="evidence" value="ECO:0007669"/>
    <property type="project" value="UniProtKB-KW"/>
</dbReference>
<sequence length="245" mass="27935">MKNWKISLALLITYILMHVSSIFLSEGLFLYFPWDEQFTKQDMAYRASSWTLFTVNLIAAIIFLVLIVPKKNFFQVFKGKKSSIGNSVLWGFIGFFLALGGQMLAGAIEVAIGIEPGSDNTAILSDIAKVSPIIILSIVLFAPFLEEIIFRRVVFGGVYQKTNFWIAAIVSALVFAAVHNEFEHLLIYMMPAFVFSYLYYRTKRILTPMIAHLLMNGFVVVLNLNIEKIQQWQEDLKQAIIFFTH</sequence>
<keyword evidence="3" id="KW-0378">Hydrolase</keyword>
<dbReference type="PANTHER" id="PTHR36435">
    <property type="entry name" value="SLR1288 PROTEIN"/>
    <property type="match status" value="1"/>
</dbReference>
<evidence type="ECO:0000259" key="2">
    <source>
        <dbReference type="Pfam" id="PF02517"/>
    </source>
</evidence>
<reference evidence="3 4" key="1">
    <citation type="submission" date="2024-06" db="EMBL/GenBank/DDBJ databases">
        <title>Sorghum-associated microbial communities from plants grown in Nebraska, USA.</title>
        <authorList>
            <person name="Schachtman D."/>
        </authorList>
    </citation>
    <scope>NUCLEOTIDE SEQUENCE [LARGE SCALE GENOMIC DNA]</scope>
    <source>
        <strain evidence="3 4">1288</strain>
    </source>
</reference>
<feature type="transmembrane region" description="Helical" evidence="1">
    <location>
        <begin position="185"/>
        <end position="200"/>
    </location>
</feature>
<dbReference type="PANTHER" id="PTHR36435:SF6">
    <property type="entry name" value="ABORTIVE INFECTION PROTEIN"/>
    <property type="match status" value="1"/>
</dbReference>
<organism evidence="3 4">
    <name type="scientific">Sporosarcina psychrophila</name>
    <name type="common">Bacillus psychrophilus</name>
    <dbReference type="NCBI Taxonomy" id="1476"/>
    <lineage>
        <taxon>Bacteria</taxon>
        <taxon>Bacillati</taxon>
        <taxon>Bacillota</taxon>
        <taxon>Bacilli</taxon>
        <taxon>Bacillales</taxon>
        <taxon>Caryophanaceae</taxon>
        <taxon>Sporosarcina</taxon>
    </lineage>
</organism>
<dbReference type="EMBL" id="JBEPME010000011">
    <property type="protein sequence ID" value="MET3659509.1"/>
    <property type="molecule type" value="Genomic_DNA"/>
</dbReference>
<gene>
    <name evidence="3" type="ORF">ABIC55_004649</name>
</gene>
<evidence type="ECO:0000313" key="4">
    <source>
        <dbReference type="Proteomes" id="UP001549104"/>
    </source>
</evidence>
<proteinExistence type="predicted"/>
<name>A0ABV2KHD1_SPOPS</name>
<dbReference type="Proteomes" id="UP001549104">
    <property type="component" value="Unassembled WGS sequence"/>
</dbReference>
<feature type="transmembrane region" description="Helical" evidence="1">
    <location>
        <begin position="162"/>
        <end position="179"/>
    </location>
</feature>
<evidence type="ECO:0000256" key="1">
    <source>
        <dbReference type="SAM" id="Phobius"/>
    </source>
</evidence>
<keyword evidence="3" id="KW-0645">Protease</keyword>
<feature type="transmembrane region" description="Helical" evidence="1">
    <location>
        <begin position="88"/>
        <end position="112"/>
    </location>
</feature>
<keyword evidence="1" id="KW-0472">Membrane</keyword>
<dbReference type="InterPro" id="IPR003675">
    <property type="entry name" value="Rce1/LyrA-like_dom"/>
</dbReference>
<dbReference type="RefSeq" id="WP_338653718.1">
    <property type="nucleotide sequence ID" value="NZ_CP146246.1"/>
</dbReference>
<dbReference type="InterPro" id="IPR052710">
    <property type="entry name" value="CAAX_protease"/>
</dbReference>
<comment type="caution">
    <text evidence="3">The sequence shown here is derived from an EMBL/GenBank/DDBJ whole genome shotgun (WGS) entry which is preliminary data.</text>
</comment>
<keyword evidence="4" id="KW-1185">Reference proteome</keyword>
<feature type="transmembrane region" description="Helical" evidence="1">
    <location>
        <begin position="132"/>
        <end position="150"/>
    </location>
</feature>
<feature type="domain" description="CAAX prenyl protease 2/Lysostaphin resistance protein A-like" evidence="2">
    <location>
        <begin position="132"/>
        <end position="217"/>
    </location>
</feature>
<protein>
    <submittedName>
        <fullName evidence="3">Membrane protease YdiL (CAAX protease family)</fullName>
    </submittedName>
</protein>
<dbReference type="GO" id="GO:0008233">
    <property type="term" value="F:peptidase activity"/>
    <property type="evidence" value="ECO:0007669"/>
    <property type="project" value="UniProtKB-KW"/>
</dbReference>
<accession>A0ABV2KHD1</accession>